<dbReference type="InterPro" id="IPR053265">
    <property type="entry name" value="Serpin"/>
</dbReference>
<name>A0A086JEE1_TOXGO</name>
<feature type="region of interest" description="Disordered" evidence="1">
    <location>
        <begin position="152"/>
        <end position="195"/>
    </location>
</feature>
<dbReference type="Pfam" id="PF07648">
    <property type="entry name" value="Kazal_2"/>
    <property type="match status" value="2"/>
</dbReference>
<evidence type="ECO:0000313" key="5">
    <source>
        <dbReference type="Proteomes" id="UP000028828"/>
    </source>
</evidence>
<dbReference type="PROSITE" id="PS00282">
    <property type="entry name" value="KAZAL_1"/>
    <property type="match status" value="2"/>
</dbReference>
<feature type="domain" description="Kazal-like" evidence="3">
    <location>
        <begin position="108"/>
        <end position="152"/>
    </location>
</feature>
<dbReference type="PANTHER" id="PTHR21131">
    <property type="entry name" value="SERINE-TYPE ENDOPEPTIDASE INHIBITOR"/>
    <property type="match status" value="1"/>
</dbReference>
<comment type="caution">
    <text evidence="4">The sequence shown here is derived from an EMBL/GenBank/DDBJ whole genome shotgun (WGS) entry which is preliminary data.</text>
</comment>
<organism evidence="4 5">
    <name type="scientific">Toxoplasma gondii p89</name>
    <dbReference type="NCBI Taxonomy" id="943119"/>
    <lineage>
        <taxon>Eukaryota</taxon>
        <taxon>Sar</taxon>
        <taxon>Alveolata</taxon>
        <taxon>Apicomplexa</taxon>
        <taxon>Conoidasida</taxon>
        <taxon>Coccidia</taxon>
        <taxon>Eucoccidiorida</taxon>
        <taxon>Eimeriorina</taxon>
        <taxon>Sarcocystidae</taxon>
        <taxon>Toxoplasma</taxon>
    </lineage>
</organism>
<evidence type="ECO:0000313" key="4">
    <source>
        <dbReference type="EMBL" id="KFG30509.1"/>
    </source>
</evidence>
<feature type="domain" description="Kazal-like" evidence="3">
    <location>
        <begin position="199"/>
        <end position="243"/>
    </location>
</feature>
<dbReference type="EMBL" id="AEYI02002049">
    <property type="protein sequence ID" value="KFG30509.1"/>
    <property type="molecule type" value="Genomic_DNA"/>
</dbReference>
<reference evidence="4 5" key="1">
    <citation type="submission" date="2014-03" db="EMBL/GenBank/DDBJ databases">
        <authorList>
            <person name="Sibley D."/>
            <person name="Venepally P."/>
            <person name="Karamycheva S."/>
            <person name="Hadjithomas M."/>
            <person name="Khan A."/>
            <person name="Brunk B."/>
            <person name="Roos D."/>
            <person name="Caler E."/>
            <person name="Lorenzi H."/>
        </authorList>
    </citation>
    <scope>NUCLEOTIDE SEQUENCE [LARGE SCALE GENOMIC DNA]</scope>
    <source>
        <strain evidence="5">p89</strain>
    </source>
</reference>
<feature type="compositionally biased region" description="Acidic residues" evidence="1">
    <location>
        <begin position="162"/>
        <end position="175"/>
    </location>
</feature>
<feature type="domain" description="Kazal-like" evidence="3">
    <location>
        <begin position="265"/>
        <end position="309"/>
    </location>
</feature>
<dbReference type="InterPro" id="IPR036058">
    <property type="entry name" value="Kazal_dom_sf"/>
</dbReference>
<keyword evidence="2" id="KW-0732">Signal</keyword>
<evidence type="ECO:0000259" key="3">
    <source>
        <dbReference type="PROSITE" id="PS51465"/>
    </source>
</evidence>
<evidence type="ECO:0000256" key="1">
    <source>
        <dbReference type="SAM" id="MobiDB-lite"/>
    </source>
</evidence>
<feature type="compositionally biased region" description="Basic and acidic residues" evidence="1">
    <location>
        <begin position="185"/>
        <end position="195"/>
    </location>
</feature>
<feature type="region of interest" description="Disordered" evidence="1">
    <location>
        <begin position="68"/>
        <end position="106"/>
    </location>
</feature>
<dbReference type="InterPro" id="IPR002350">
    <property type="entry name" value="Kazal_dom"/>
</dbReference>
<dbReference type="VEuPathDB" id="ToxoDB:TGP89_208450"/>
<dbReference type="Proteomes" id="UP000028828">
    <property type="component" value="Unassembled WGS sequence"/>
</dbReference>
<proteinExistence type="predicted"/>
<accession>A0A086JEE1</accession>
<dbReference type="Pfam" id="PF00050">
    <property type="entry name" value="Kazal_1"/>
    <property type="match status" value="2"/>
</dbReference>
<dbReference type="CDD" id="cd00104">
    <property type="entry name" value="KAZAL_FS"/>
    <property type="match status" value="4"/>
</dbReference>
<gene>
    <name evidence="4" type="ORF">TGP89_208450</name>
</gene>
<feature type="domain" description="Kazal-like" evidence="3">
    <location>
        <begin position="24"/>
        <end position="68"/>
    </location>
</feature>
<dbReference type="OrthoDB" id="329336at2759"/>
<feature type="chain" id="PRO_5001808253" evidence="2">
    <location>
        <begin position="24"/>
        <end position="318"/>
    </location>
</feature>
<feature type="compositionally biased region" description="Basic and acidic residues" evidence="1">
    <location>
        <begin position="96"/>
        <end position="106"/>
    </location>
</feature>
<dbReference type="Gene3D" id="3.30.60.30">
    <property type="match status" value="4"/>
</dbReference>
<dbReference type="PROSITE" id="PS51465">
    <property type="entry name" value="KAZAL_2"/>
    <property type="match status" value="4"/>
</dbReference>
<dbReference type="AlphaFoldDB" id="A0A086JEE1"/>
<protein>
    <submittedName>
        <fullName evidence="4">Protease inhibitor PI2</fullName>
    </submittedName>
</protein>
<dbReference type="PANTHER" id="PTHR21131:SF0">
    <property type="entry name" value="GEO10195P1-RELATED"/>
    <property type="match status" value="1"/>
</dbReference>
<sequence length="318" mass="35343">MGKNPFLFLAGVLVCSFSVAVFASPETKVCSCPRNLELNCGGDHVTYANHCIRECHGVGLLHDGPCADQEDQGSSVNEPSEVADTTEQPSITPSGEEDRPPKDAPKERKRLRGCACTRELRLNCGVDGVTYSNHCVRKCERVKLLHEGPCRGGPGRTLFSQQDDESENDALEEEEQRLQRTQSSHQHDDAENGARAEHEQRLKGCPCPLNLMLNCGVDGVTYDNHCLRRCRRVELKHEGPCEADEQKQLPVQHGDNEIDVPERRIEDLKDCACPLILTPNCGTDRKTYPNNCVRECAGVKLLHEGPCEGDTEEIWDDQ</sequence>
<dbReference type="SUPFAM" id="SSF100895">
    <property type="entry name" value="Kazal-type serine protease inhibitors"/>
    <property type="match status" value="4"/>
</dbReference>
<evidence type="ECO:0000256" key="2">
    <source>
        <dbReference type="SAM" id="SignalP"/>
    </source>
</evidence>
<dbReference type="SMART" id="SM00280">
    <property type="entry name" value="KAZAL"/>
    <property type="match status" value="4"/>
</dbReference>
<feature type="signal peptide" evidence="2">
    <location>
        <begin position="1"/>
        <end position="23"/>
    </location>
</feature>
<feature type="compositionally biased region" description="Polar residues" evidence="1">
    <location>
        <begin position="72"/>
        <end position="93"/>
    </location>
</feature>